<organism evidence="6 7">
    <name type="scientific">Mycobacterium gordonae</name>
    <dbReference type="NCBI Taxonomy" id="1778"/>
    <lineage>
        <taxon>Bacteria</taxon>
        <taxon>Bacillati</taxon>
        <taxon>Actinomycetota</taxon>
        <taxon>Actinomycetes</taxon>
        <taxon>Mycobacteriales</taxon>
        <taxon>Mycobacteriaceae</taxon>
        <taxon>Mycobacterium</taxon>
    </lineage>
</organism>
<dbReference type="PROSITE" id="PS50977">
    <property type="entry name" value="HTH_TETR_2"/>
    <property type="match status" value="1"/>
</dbReference>
<evidence type="ECO:0000313" key="6">
    <source>
        <dbReference type="EMBL" id="KQH81067.1"/>
    </source>
</evidence>
<evidence type="ECO:0000256" key="1">
    <source>
        <dbReference type="ARBA" id="ARBA00023015"/>
    </source>
</evidence>
<keyword evidence="1" id="KW-0805">Transcription regulation</keyword>
<dbReference type="PANTHER" id="PTHR30055:SF234">
    <property type="entry name" value="HTH-TYPE TRANSCRIPTIONAL REGULATOR BETI"/>
    <property type="match status" value="1"/>
</dbReference>
<gene>
    <name evidence="6" type="ORF">AO501_05475</name>
</gene>
<protein>
    <recommendedName>
        <fullName evidence="5">HTH tetR-type domain-containing protein</fullName>
    </recommendedName>
</protein>
<dbReference type="Pfam" id="PF00440">
    <property type="entry name" value="TetR_N"/>
    <property type="match status" value="1"/>
</dbReference>
<dbReference type="SUPFAM" id="SSF46689">
    <property type="entry name" value="Homeodomain-like"/>
    <property type="match status" value="1"/>
</dbReference>
<dbReference type="InterPro" id="IPR050109">
    <property type="entry name" value="HTH-type_TetR-like_transc_reg"/>
</dbReference>
<comment type="caution">
    <text evidence="6">The sequence shown here is derived from an EMBL/GenBank/DDBJ whole genome shotgun (WGS) entry which is preliminary data.</text>
</comment>
<reference evidence="6 7" key="1">
    <citation type="submission" date="2015-10" db="EMBL/GenBank/DDBJ databases">
        <title>Mycobacterium gordonae draft genome assembly.</title>
        <authorList>
            <person name="Ustinova V."/>
            <person name="Smirnova T."/>
            <person name="Blagodatskikh K."/>
            <person name="Varlamov D."/>
            <person name="Larionova E."/>
            <person name="Chernousova L."/>
        </authorList>
    </citation>
    <scope>NUCLEOTIDE SEQUENCE [LARGE SCALE GENOMIC DNA]</scope>
    <source>
        <strain evidence="6 7">CTRI 14-8773</strain>
    </source>
</reference>
<dbReference type="PANTHER" id="PTHR30055">
    <property type="entry name" value="HTH-TYPE TRANSCRIPTIONAL REGULATOR RUTR"/>
    <property type="match status" value="1"/>
</dbReference>
<evidence type="ECO:0000256" key="2">
    <source>
        <dbReference type="ARBA" id="ARBA00023125"/>
    </source>
</evidence>
<dbReference type="RefSeq" id="WP_055575825.1">
    <property type="nucleotide sequence ID" value="NZ_LKTM01000001.1"/>
</dbReference>
<name>A0A0Q2S0G1_MYCGO</name>
<evidence type="ECO:0000313" key="7">
    <source>
        <dbReference type="Proteomes" id="UP000051677"/>
    </source>
</evidence>
<feature type="DNA-binding region" description="H-T-H motif" evidence="4">
    <location>
        <begin position="27"/>
        <end position="46"/>
    </location>
</feature>
<dbReference type="AlphaFoldDB" id="A0A0Q2S0G1"/>
<evidence type="ECO:0000259" key="5">
    <source>
        <dbReference type="PROSITE" id="PS50977"/>
    </source>
</evidence>
<feature type="domain" description="HTH tetR-type" evidence="5">
    <location>
        <begin position="4"/>
        <end position="64"/>
    </location>
</feature>
<dbReference type="OrthoDB" id="5177743at2"/>
<keyword evidence="3" id="KW-0804">Transcription</keyword>
<dbReference type="Gene3D" id="1.10.357.10">
    <property type="entry name" value="Tetracycline Repressor, domain 2"/>
    <property type="match status" value="1"/>
</dbReference>
<dbReference type="EMBL" id="LKTM01000001">
    <property type="protein sequence ID" value="KQH81067.1"/>
    <property type="molecule type" value="Genomic_DNA"/>
</dbReference>
<proteinExistence type="predicted"/>
<evidence type="ECO:0000256" key="3">
    <source>
        <dbReference type="ARBA" id="ARBA00023163"/>
    </source>
</evidence>
<dbReference type="Proteomes" id="UP000051677">
    <property type="component" value="Unassembled WGS sequence"/>
</dbReference>
<dbReference type="InterPro" id="IPR009057">
    <property type="entry name" value="Homeodomain-like_sf"/>
</dbReference>
<dbReference type="GO" id="GO:0003700">
    <property type="term" value="F:DNA-binding transcription factor activity"/>
    <property type="evidence" value="ECO:0007669"/>
    <property type="project" value="TreeGrafter"/>
</dbReference>
<accession>A0A0Q2S0G1</accession>
<keyword evidence="2 4" id="KW-0238">DNA-binding</keyword>
<evidence type="ECO:0000256" key="4">
    <source>
        <dbReference type="PROSITE-ProRule" id="PRU00335"/>
    </source>
</evidence>
<dbReference type="GO" id="GO:0000976">
    <property type="term" value="F:transcription cis-regulatory region binding"/>
    <property type="evidence" value="ECO:0007669"/>
    <property type="project" value="TreeGrafter"/>
</dbReference>
<sequence length="178" mass="19273">MGHKYTREQILDGAVALAMRQGLSSLTFGGLAKHLGTSDRMIVYYFPSKATLVTDVLLDIGNRLQQTLAQALVEPADGHRQLARTAFRVLAQDEFDPLFAVYFEVCGLAAAGVAPYHDLAAPLTEGWITWLAEFFTGTTKRRRAEAEASLALIDGMLLLRQLAGPAAADRAAKVLGAR</sequence>
<dbReference type="STRING" id="1778.A9W97_28265"/>
<dbReference type="InterPro" id="IPR001647">
    <property type="entry name" value="HTH_TetR"/>
</dbReference>